<evidence type="ECO:0000313" key="9">
    <source>
        <dbReference type="EMBL" id="MBB3724667.1"/>
    </source>
</evidence>
<accession>A0A7W5VBN1</accession>
<feature type="transmembrane region" description="Helical" evidence="7">
    <location>
        <begin position="305"/>
        <end position="327"/>
    </location>
</feature>
<dbReference type="PROSITE" id="PS00216">
    <property type="entry name" value="SUGAR_TRANSPORT_1"/>
    <property type="match status" value="1"/>
</dbReference>
<evidence type="ECO:0000259" key="8">
    <source>
        <dbReference type="PROSITE" id="PS50850"/>
    </source>
</evidence>
<feature type="transmembrane region" description="Helical" evidence="7">
    <location>
        <begin position="78"/>
        <end position="97"/>
    </location>
</feature>
<dbReference type="Proteomes" id="UP000579945">
    <property type="component" value="Unassembled WGS sequence"/>
</dbReference>
<dbReference type="GO" id="GO:0005886">
    <property type="term" value="C:plasma membrane"/>
    <property type="evidence" value="ECO:0007669"/>
    <property type="project" value="UniProtKB-SubCell"/>
</dbReference>
<dbReference type="InterPro" id="IPR020846">
    <property type="entry name" value="MFS_dom"/>
</dbReference>
<dbReference type="PANTHER" id="PTHR42718:SF46">
    <property type="entry name" value="BLR6921 PROTEIN"/>
    <property type="match status" value="1"/>
</dbReference>
<keyword evidence="4 7" id="KW-0812">Transmembrane</keyword>
<sequence>MVSEPGARPGLTLAAVAVVQFMVSLDLSVVNVGLPQIAAGLGFGAVGLTWVIHAYALTFGGLLLLGGKAADRYGRKRVLLFGLGLFGLASLVGGFAQEPGHLVAARAVQGIGAAALAPAALALLTTTFPTGRARVRAFGIWSATNAAGGALGVLIGGLLTEYAGWRWVMFVNVPMAACALALAWRGVTAGPPPARSSRPDVLGAVLATAGMTLLVFGVVRTDQYPWTSPVTVTTLAVAAALLVAFVHVERTTTREPLIRLGLFANRSVVGANAYNLLVGAALAAAFYFVSLYLQRVLGTGPALTGLMFLPLALGVVAGSVLAIKLGYRLAPRTLLVIGGLLTGTGFAWFGLISPDGTFTTDVLGPSIVASVGFGLCLGPLVSIATTGVARHESGTASGLLNSSRQIGASLGLAVLGTVAHHRTGPTVTPETLNDGYALGLTLSAALLVAAVLVALTVLPRTSPPSGAVQSDDRDPLPARD</sequence>
<keyword evidence="3" id="KW-1003">Cell membrane</keyword>
<proteinExistence type="predicted"/>
<name>A0A7W5VBN1_9ACTN</name>
<feature type="transmembrane region" description="Helical" evidence="7">
    <location>
        <begin position="334"/>
        <end position="351"/>
    </location>
</feature>
<dbReference type="InterPro" id="IPR011701">
    <property type="entry name" value="MFS"/>
</dbReference>
<comment type="subcellular location">
    <subcellularLocation>
        <location evidence="1">Cell membrane</location>
        <topology evidence="1">Multi-pass membrane protein</topology>
    </subcellularLocation>
</comment>
<dbReference type="GeneID" id="95387153"/>
<feature type="transmembrane region" description="Helical" evidence="7">
    <location>
        <begin position="269"/>
        <end position="293"/>
    </location>
</feature>
<dbReference type="AlphaFoldDB" id="A0A7W5VBN1"/>
<evidence type="ECO:0000256" key="3">
    <source>
        <dbReference type="ARBA" id="ARBA00022475"/>
    </source>
</evidence>
<dbReference type="Gene3D" id="1.20.1250.20">
    <property type="entry name" value="MFS general substrate transporter like domains"/>
    <property type="match status" value="1"/>
</dbReference>
<comment type="caution">
    <text evidence="9">The sequence shown here is derived from an EMBL/GenBank/DDBJ whole genome shotgun (WGS) entry which is preliminary data.</text>
</comment>
<feature type="transmembrane region" description="Helical" evidence="7">
    <location>
        <begin position="199"/>
        <end position="220"/>
    </location>
</feature>
<feature type="transmembrane region" description="Helical" evidence="7">
    <location>
        <begin position="165"/>
        <end position="187"/>
    </location>
</feature>
<evidence type="ECO:0000256" key="7">
    <source>
        <dbReference type="SAM" id="Phobius"/>
    </source>
</evidence>
<reference evidence="9 10" key="1">
    <citation type="submission" date="2020-08" db="EMBL/GenBank/DDBJ databases">
        <title>Sequencing the genomes of 1000 actinobacteria strains.</title>
        <authorList>
            <person name="Klenk H.-P."/>
        </authorList>
    </citation>
    <scope>NUCLEOTIDE SEQUENCE [LARGE SCALE GENOMIC DNA]</scope>
    <source>
        <strain evidence="9 10">DSM 44320</strain>
    </source>
</reference>
<evidence type="ECO:0000256" key="4">
    <source>
        <dbReference type="ARBA" id="ARBA00022692"/>
    </source>
</evidence>
<dbReference type="PRINTS" id="PR01036">
    <property type="entry name" value="TCRTETB"/>
</dbReference>
<feature type="transmembrane region" description="Helical" evidence="7">
    <location>
        <begin position="226"/>
        <end position="248"/>
    </location>
</feature>
<feature type="transmembrane region" description="Helical" evidence="7">
    <location>
        <begin position="103"/>
        <end position="126"/>
    </location>
</feature>
<keyword evidence="2" id="KW-0813">Transport</keyword>
<dbReference type="RefSeq" id="WP_312895330.1">
    <property type="nucleotide sequence ID" value="NZ_JACIBV010000001.1"/>
</dbReference>
<evidence type="ECO:0000256" key="5">
    <source>
        <dbReference type="ARBA" id="ARBA00022989"/>
    </source>
</evidence>
<dbReference type="CDD" id="cd17321">
    <property type="entry name" value="MFS_MMR_MDR_like"/>
    <property type="match status" value="1"/>
</dbReference>
<keyword evidence="5 7" id="KW-1133">Transmembrane helix</keyword>
<feature type="transmembrane region" description="Helical" evidence="7">
    <location>
        <begin position="138"/>
        <end position="159"/>
    </location>
</feature>
<dbReference type="PROSITE" id="PS50850">
    <property type="entry name" value="MFS"/>
    <property type="match status" value="1"/>
</dbReference>
<feature type="transmembrane region" description="Helical" evidence="7">
    <location>
        <begin position="435"/>
        <end position="458"/>
    </location>
</feature>
<keyword evidence="10" id="KW-1185">Reference proteome</keyword>
<dbReference type="InterPro" id="IPR005829">
    <property type="entry name" value="Sugar_transporter_CS"/>
</dbReference>
<dbReference type="EMBL" id="JACIBV010000001">
    <property type="protein sequence ID" value="MBB3724667.1"/>
    <property type="molecule type" value="Genomic_DNA"/>
</dbReference>
<keyword evidence="6 7" id="KW-0472">Membrane</keyword>
<dbReference type="GO" id="GO:0022857">
    <property type="term" value="F:transmembrane transporter activity"/>
    <property type="evidence" value="ECO:0007669"/>
    <property type="project" value="InterPro"/>
</dbReference>
<feature type="transmembrane region" description="Helical" evidence="7">
    <location>
        <begin position="40"/>
        <end position="66"/>
    </location>
</feature>
<protein>
    <submittedName>
        <fullName evidence="9">EmrB/QacA subfamily drug resistance transporter</fullName>
    </submittedName>
</protein>
<evidence type="ECO:0000256" key="1">
    <source>
        <dbReference type="ARBA" id="ARBA00004651"/>
    </source>
</evidence>
<gene>
    <name evidence="9" type="ORF">FHR33_000527</name>
</gene>
<evidence type="ECO:0000256" key="6">
    <source>
        <dbReference type="ARBA" id="ARBA00023136"/>
    </source>
</evidence>
<feature type="transmembrane region" description="Helical" evidence="7">
    <location>
        <begin position="363"/>
        <end position="385"/>
    </location>
</feature>
<evidence type="ECO:0000313" key="10">
    <source>
        <dbReference type="Proteomes" id="UP000579945"/>
    </source>
</evidence>
<evidence type="ECO:0000256" key="2">
    <source>
        <dbReference type="ARBA" id="ARBA00022448"/>
    </source>
</evidence>
<feature type="transmembrane region" description="Helical" evidence="7">
    <location>
        <begin position="12"/>
        <end position="34"/>
    </location>
</feature>
<dbReference type="SUPFAM" id="SSF103473">
    <property type="entry name" value="MFS general substrate transporter"/>
    <property type="match status" value="1"/>
</dbReference>
<dbReference type="InterPro" id="IPR036259">
    <property type="entry name" value="MFS_trans_sf"/>
</dbReference>
<feature type="domain" description="Major facilitator superfamily (MFS) profile" evidence="8">
    <location>
        <begin position="12"/>
        <end position="462"/>
    </location>
</feature>
<dbReference type="PANTHER" id="PTHR42718">
    <property type="entry name" value="MAJOR FACILITATOR SUPERFAMILY MULTIDRUG TRANSPORTER MFSC"/>
    <property type="match status" value="1"/>
</dbReference>
<dbReference type="Gene3D" id="1.20.1720.10">
    <property type="entry name" value="Multidrug resistance protein D"/>
    <property type="match status" value="1"/>
</dbReference>
<organism evidence="9 10">
    <name type="scientific">Nonomuraea dietziae</name>
    <dbReference type="NCBI Taxonomy" id="65515"/>
    <lineage>
        <taxon>Bacteria</taxon>
        <taxon>Bacillati</taxon>
        <taxon>Actinomycetota</taxon>
        <taxon>Actinomycetes</taxon>
        <taxon>Streptosporangiales</taxon>
        <taxon>Streptosporangiaceae</taxon>
        <taxon>Nonomuraea</taxon>
    </lineage>
</organism>
<dbReference type="Pfam" id="PF07690">
    <property type="entry name" value="MFS_1"/>
    <property type="match status" value="1"/>
</dbReference>